<dbReference type="Pfam" id="PF12728">
    <property type="entry name" value="HTH_17"/>
    <property type="match status" value="1"/>
</dbReference>
<accession>A0ABW7BSU1</accession>
<evidence type="ECO:0000259" key="1">
    <source>
        <dbReference type="Pfam" id="PF12728"/>
    </source>
</evidence>
<feature type="domain" description="Helix-turn-helix" evidence="1">
    <location>
        <begin position="2"/>
        <end position="44"/>
    </location>
</feature>
<evidence type="ECO:0000313" key="2">
    <source>
        <dbReference type="EMBL" id="MFG3189256.1"/>
    </source>
</evidence>
<dbReference type="InterPro" id="IPR041657">
    <property type="entry name" value="HTH_17"/>
</dbReference>
<dbReference type="Proteomes" id="UP001604282">
    <property type="component" value="Unassembled WGS sequence"/>
</dbReference>
<comment type="caution">
    <text evidence="2">The sequence shown here is derived from an EMBL/GenBank/DDBJ whole genome shotgun (WGS) entry which is preliminary data.</text>
</comment>
<reference evidence="2 3" key="1">
    <citation type="submission" date="2024-10" db="EMBL/GenBank/DDBJ databases">
        <title>The Natural Products Discovery Center: Release of the First 8490 Sequenced Strains for Exploring Actinobacteria Biosynthetic Diversity.</title>
        <authorList>
            <person name="Kalkreuter E."/>
            <person name="Kautsar S.A."/>
            <person name="Yang D."/>
            <person name="Bader C.D."/>
            <person name="Teijaro C.N."/>
            <person name="Fluegel L."/>
            <person name="Davis C.M."/>
            <person name="Simpson J.R."/>
            <person name="Lauterbach L."/>
            <person name="Steele A.D."/>
            <person name="Gui C."/>
            <person name="Meng S."/>
            <person name="Li G."/>
            <person name="Viehrig K."/>
            <person name="Ye F."/>
            <person name="Su P."/>
            <person name="Kiefer A.F."/>
            <person name="Nichols A."/>
            <person name="Cepeda A.J."/>
            <person name="Yan W."/>
            <person name="Fan B."/>
            <person name="Jiang Y."/>
            <person name="Adhikari A."/>
            <person name="Zheng C.-J."/>
            <person name="Schuster L."/>
            <person name="Cowan T.M."/>
            <person name="Smanski M.J."/>
            <person name="Chevrette M.G."/>
            <person name="De Carvalho L.P.S."/>
            <person name="Shen B."/>
        </authorList>
    </citation>
    <scope>NUCLEOTIDE SEQUENCE [LARGE SCALE GENOMIC DNA]</scope>
    <source>
        <strain evidence="2 3">NPDC048229</strain>
    </source>
</reference>
<sequence>MAEAARVLGCNPSYVRRLCHQGAIPAQRLQGGWVIEAGALDDYRHGRTTHGKPGSAPAA</sequence>
<keyword evidence="3" id="KW-1185">Reference proteome</keyword>
<proteinExistence type="predicted"/>
<protein>
    <submittedName>
        <fullName evidence="2">Helix-turn-helix domain-containing protein</fullName>
    </submittedName>
</protein>
<organism evidence="2 3">
    <name type="scientific">Streptomyces omiyaensis</name>
    <dbReference type="NCBI Taxonomy" id="68247"/>
    <lineage>
        <taxon>Bacteria</taxon>
        <taxon>Bacillati</taxon>
        <taxon>Actinomycetota</taxon>
        <taxon>Actinomycetes</taxon>
        <taxon>Kitasatosporales</taxon>
        <taxon>Streptomycetaceae</taxon>
        <taxon>Streptomyces</taxon>
    </lineage>
</organism>
<gene>
    <name evidence="2" type="ORF">ACGFYS_09960</name>
</gene>
<dbReference type="RefSeq" id="WP_392881138.1">
    <property type="nucleotide sequence ID" value="NZ_JBICZW010000005.1"/>
</dbReference>
<evidence type="ECO:0000313" key="3">
    <source>
        <dbReference type="Proteomes" id="UP001604282"/>
    </source>
</evidence>
<dbReference type="EMBL" id="JBICZW010000005">
    <property type="protein sequence ID" value="MFG3189256.1"/>
    <property type="molecule type" value="Genomic_DNA"/>
</dbReference>
<name>A0ABW7BSU1_9ACTN</name>